<comment type="catalytic activity">
    <reaction evidence="1">
        <text>ATP + protein L-histidine = ADP + protein N-phospho-L-histidine.</text>
        <dbReference type="EC" id="2.7.13.3"/>
    </reaction>
</comment>
<dbReference type="Proteomes" id="UP000008178">
    <property type="component" value="Chromosome"/>
</dbReference>
<name>G2T1T4_ROSHA</name>
<keyword evidence="12" id="KW-0902">Two-component regulatory system</keyword>
<dbReference type="Pfam" id="PF00512">
    <property type="entry name" value="HisKA"/>
    <property type="match status" value="1"/>
</dbReference>
<evidence type="ECO:0000256" key="7">
    <source>
        <dbReference type="ARBA" id="ARBA00022692"/>
    </source>
</evidence>
<dbReference type="InterPro" id="IPR050398">
    <property type="entry name" value="HssS/ArlS-like"/>
</dbReference>
<keyword evidence="10" id="KW-0067">ATP-binding</keyword>
<dbReference type="InterPro" id="IPR036097">
    <property type="entry name" value="HisK_dim/P_sf"/>
</dbReference>
<dbReference type="InterPro" id="IPR003594">
    <property type="entry name" value="HATPase_dom"/>
</dbReference>
<keyword evidence="8" id="KW-0547">Nucleotide-binding</keyword>
<dbReference type="InterPro" id="IPR005467">
    <property type="entry name" value="His_kinase_dom"/>
</dbReference>
<dbReference type="InterPro" id="IPR003661">
    <property type="entry name" value="HisK_dim/P_dom"/>
</dbReference>
<keyword evidence="7 14" id="KW-0812">Transmembrane</keyword>
<dbReference type="InterPro" id="IPR036890">
    <property type="entry name" value="HATPase_C_sf"/>
</dbReference>
<sequence length="515" mass="58218">MTRFFAGICGVDKADMKFKNKIIISFCIIIFIPILLAVAVLFGFQKIQLKSIEQTYGVESDDYSYFSNSMQLLSRFTRESFETLLDLSKQDPDKLEDKAFLEQMNDTLREKYSYLVVRRGDELIYVGDDKEASLLTDLPAYGGEESGADTGIYVDGDKQALIKQIDFVYTDGSQGSVFIITILEETVPELKSLMADVGISIILILILTACMLTVWIYTSFINPIKKLQVAAQNIKDGNLDFTVDVETNDEIGELCRNFEEMRQRLKDNAEEKLSGERENKALISNIAHDLKTPITAVKGYAEGLIDGVADTPEKRDKYIRTIYNKANEMDTLINELTLYAKIDTNRIPYNFAKLNVAEYFNDCIEEIGLDLEAKNIGLAYFNYADEDVQIIADPEQLKRVVNNIVGNSVKYLDKQKGFINIRIKDVGDFIQVEIEDNGRGIAARDLPYIFDRFYRADASRNSATGGSGIGLSIVKKIIEDHGGKIWATSKESIGTVMYFVLRKYQEVPYEQSIDH</sequence>
<dbReference type="EMBL" id="CP003040">
    <property type="protein sequence ID" value="AEN95578.1"/>
    <property type="molecule type" value="Genomic_DNA"/>
</dbReference>
<keyword evidence="6" id="KW-0808">Transferase</keyword>
<evidence type="ECO:0000256" key="12">
    <source>
        <dbReference type="ARBA" id="ARBA00023012"/>
    </source>
</evidence>
<dbReference type="CDD" id="cd06225">
    <property type="entry name" value="HAMP"/>
    <property type="match status" value="1"/>
</dbReference>
<evidence type="ECO:0000256" key="3">
    <source>
        <dbReference type="ARBA" id="ARBA00012438"/>
    </source>
</evidence>
<feature type="transmembrane region" description="Helical" evidence="14">
    <location>
        <begin position="197"/>
        <end position="217"/>
    </location>
</feature>
<evidence type="ECO:0000256" key="11">
    <source>
        <dbReference type="ARBA" id="ARBA00022989"/>
    </source>
</evidence>
<keyword evidence="4" id="KW-1003">Cell membrane</keyword>
<gene>
    <name evidence="17" type="ordered locus">RHOM_02280</name>
</gene>
<dbReference type="SUPFAM" id="SSF47384">
    <property type="entry name" value="Homodimeric domain of signal transducing histidine kinase"/>
    <property type="match status" value="1"/>
</dbReference>
<evidence type="ECO:0000256" key="6">
    <source>
        <dbReference type="ARBA" id="ARBA00022679"/>
    </source>
</evidence>
<dbReference type="GO" id="GO:0005886">
    <property type="term" value="C:plasma membrane"/>
    <property type="evidence" value="ECO:0007669"/>
    <property type="project" value="UniProtKB-SubCell"/>
</dbReference>
<organism evidence="17 18">
    <name type="scientific">Roseburia hominis (strain DSM 16839 / JCM 17582 / NCIMB 14029 / A2-183)</name>
    <dbReference type="NCBI Taxonomy" id="585394"/>
    <lineage>
        <taxon>Bacteria</taxon>
        <taxon>Bacillati</taxon>
        <taxon>Bacillota</taxon>
        <taxon>Clostridia</taxon>
        <taxon>Lachnospirales</taxon>
        <taxon>Lachnospiraceae</taxon>
        <taxon>Roseburia</taxon>
    </lineage>
</organism>
<evidence type="ECO:0000256" key="10">
    <source>
        <dbReference type="ARBA" id="ARBA00022840"/>
    </source>
</evidence>
<reference evidence="17 18" key="1">
    <citation type="journal article" date="2015" name="Genome Announc.">
        <title>Complete genome sequence of the human gut symbiont Roseburia hominis.</title>
        <authorList>
            <person name="Travis A.J."/>
            <person name="Kelly D."/>
            <person name="Flint H.J."/>
            <person name="Aminov R.I."/>
        </authorList>
    </citation>
    <scope>NUCLEOTIDE SEQUENCE [LARGE SCALE GENOMIC DNA]</scope>
    <source>
        <strain evidence="18">DSM 16839 / JCM 17582 / NCIMB 14029 / A2-183</strain>
    </source>
</reference>
<dbReference type="Gene3D" id="6.10.340.10">
    <property type="match status" value="1"/>
</dbReference>
<dbReference type="HOGENOM" id="CLU_000445_89_6_9"/>
<dbReference type="GO" id="GO:0000155">
    <property type="term" value="F:phosphorelay sensor kinase activity"/>
    <property type="evidence" value="ECO:0007669"/>
    <property type="project" value="InterPro"/>
</dbReference>
<dbReference type="PRINTS" id="PR00344">
    <property type="entry name" value="BCTRLSENSOR"/>
</dbReference>
<keyword evidence="13 14" id="KW-0472">Membrane</keyword>
<proteinExistence type="predicted"/>
<dbReference type="SMART" id="SM00304">
    <property type="entry name" value="HAMP"/>
    <property type="match status" value="1"/>
</dbReference>
<feature type="domain" description="HAMP" evidence="16">
    <location>
        <begin position="218"/>
        <end position="270"/>
    </location>
</feature>
<dbReference type="CDD" id="cd00082">
    <property type="entry name" value="HisKA"/>
    <property type="match status" value="1"/>
</dbReference>
<dbReference type="AlphaFoldDB" id="G2T1T4"/>
<dbReference type="GO" id="GO:0005524">
    <property type="term" value="F:ATP binding"/>
    <property type="evidence" value="ECO:0007669"/>
    <property type="project" value="UniProtKB-KW"/>
</dbReference>
<dbReference type="eggNOG" id="COG5002">
    <property type="taxonomic scope" value="Bacteria"/>
</dbReference>
<dbReference type="PANTHER" id="PTHR45528:SF1">
    <property type="entry name" value="SENSOR HISTIDINE KINASE CPXA"/>
    <property type="match status" value="1"/>
</dbReference>
<comment type="subcellular location">
    <subcellularLocation>
        <location evidence="2">Cell membrane</location>
        <topology evidence="2">Multi-pass membrane protein</topology>
    </subcellularLocation>
</comment>
<keyword evidence="11 14" id="KW-1133">Transmembrane helix</keyword>
<evidence type="ECO:0000256" key="9">
    <source>
        <dbReference type="ARBA" id="ARBA00022777"/>
    </source>
</evidence>
<feature type="domain" description="Histidine kinase" evidence="15">
    <location>
        <begin position="285"/>
        <end position="505"/>
    </location>
</feature>
<evidence type="ECO:0000256" key="4">
    <source>
        <dbReference type="ARBA" id="ARBA00022475"/>
    </source>
</evidence>
<dbReference type="Gene3D" id="1.10.287.130">
    <property type="match status" value="1"/>
</dbReference>
<feature type="transmembrane region" description="Helical" evidence="14">
    <location>
        <begin position="22"/>
        <end position="44"/>
    </location>
</feature>
<dbReference type="PROSITE" id="PS50109">
    <property type="entry name" value="HIS_KIN"/>
    <property type="match status" value="1"/>
</dbReference>
<evidence type="ECO:0000259" key="16">
    <source>
        <dbReference type="PROSITE" id="PS50885"/>
    </source>
</evidence>
<dbReference type="PROSITE" id="PS50885">
    <property type="entry name" value="HAMP"/>
    <property type="match status" value="1"/>
</dbReference>
<dbReference type="eggNOG" id="COG3850">
    <property type="taxonomic scope" value="Bacteria"/>
</dbReference>
<dbReference type="InterPro" id="IPR004358">
    <property type="entry name" value="Sig_transdc_His_kin-like_C"/>
</dbReference>
<evidence type="ECO:0000256" key="8">
    <source>
        <dbReference type="ARBA" id="ARBA00022741"/>
    </source>
</evidence>
<keyword evidence="18" id="KW-1185">Reference proteome</keyword>
<dbReference type="InterPro" id="IPR003660">
    <property type="entry name" value="HAMP_dom"/>
</dbReference>
<evidence type="ECO:0000259" key="15">
    <source>
        <dbReference type="PROSITE" id="PS50109"/>
    </source>
</evidence>
<dbReference type="FunFam" id="3.30.565.10:FF:000006">
    <property type="entry name" value="Sensor histidine kinase WalK"/>
    <property type="match status" value="1"/>
</dbReference>
<evidence type="ECO:0000256" key="13">
    <source>
        <dbReference type="ARBA" id="ARBA00023136"/>
    </source>
</evidence>
<protein>
    <recommendedName>
        <fullName evidence="3">histidine kinase</fullName>
        <ecNumber evidence="3">2.7.13.3</ecNumber>
    </recommendedName>
</protein>
<dbReference type="CDD" id="cd00075">
    <property type="entry name" value="HATPase"/>
    <property type="match status" value="1"/>
</dbReference>
<dbReference type="SMART" id="SM00387">
    <property type="entry name" value="HATPase_c"/>
    <property type="match status" value="1"/>
</dbReference>
<dbReference type="SUPFAM" id="SSF158472">
    <property type="entry name" value="HAMP domain-like"/>
    <property type="match status" value="1"/>
</dbReference>
<dbReference type="Pfam" id="PF02518">
    <property type="entry name" value="HATPase_c"/>
    <property type="match status" value="1"/>
</dbReference>
<keyword evidence="9" id="KW-0418">Kinase</keyword>
<evidence type="ECO:0000256" key="5">
    <source>
        <dbReference type="ARBA" id="ARBA00022553"/>
    </source>
</evidence>
<evidence type="ECO:0000256" key="1">
    <source>
        <dbReference type="ARBA" id="ARBA00000085"/>
    </source>
</evidence>
<evidence type="ECO:0000256" key="14">
    <source>
        <dbReference type="SAM" id="Phobius"/>
    </source>
</evidence>
<dbReference type="STRING" id="585394.RHOM_02280"/>
<dbReference type="Gene3D" id="3.30.565.10">
    <property type="entry name" value="Histidine kinase-like ATPase, C-terminal domain"/>
    <property type="match status" value="1"/>
</dbReference>
<dbReference type="EC" id="2.7.13.3" evidence="3"/>
<evidence type="ECO:0000313" key="17">
    <source>
        <dbReference type="EMBL" id="AEN95578.1"/>
    </source>
</evidence>
<dbReference type="Pfam" id="PF00672">
    <property type="entry name" value="HAMP"/>
    <property type="match status" value="1"/>
</dbReference>
<dbReference type="SUPFAM" id="SSF55874">
    <property type="entry name" value="ATPase domain of HSP90 chaperone/DNA topoisomerase II/histidine kinase"/>
    <property type="match status" value="1"/>
</dbReference>
<keyword evidence="5" id="KW-0597">Phosphoprotein</keyword>
<evidence type="ECO:0000256" key="2">
    <source>
        <dbReference type="ARBA" id="ARBA00004651"/>
    </source>
</evidence>
<dbReference type="SMART" id="SM00388">
    <property type="entry name" value="HisKA"/>
    <property type="match status" value="1"/>
</dbReference>
<dbReference type="KEGG" id="rho:RHOM_02280"/>
<evidence type="ECO:0000313" key="18">
    <source>
        <dbReference type="Proteomes" id="UP000008178"/>
    </source>
</evidence>
<dbReference type="PANTHER" id="PTHR45528">
    <property type="entry name" value="SENSOR HISTIDINE KINASE CPXA"/>
    <property type="match status" value="1"/>
</dbReference>
<accession>G2T1T4</accession>